<feature type="binding site" evidence="13">
    <location>
        <begin position="136"/>
        <end position="138"/>
    </location>
    <ligand>
        <name>thiamine diphosphate</name>
        <dbReference type="ChEBI" id="CHEBI:58937"/>
    </ligand>
</feature>
<feature type="active site" description="Proton donor" evidence="11">
    <location>
        <position position="444"/>
    </location>
</feature>
<name>A0A154M8J8_9PSEU</name>
<evidence type="ECO:0000256" key="3">
    <source>
        <dbReference type="ARBA" id="ARBA00013152"/>
    </source>
</evidence>
<evidence type="ECO:0000256" key="9">
    <source>
        <dbReference type="ARBA" id="ARBA00049473"/>
    </source>
</evidence>
<evidence type="ECO:0000256" key="13">
    <source>
        <dbReference type="PIRSR" id="PIRSR605478-3"/>
    </source>
</evidence>
<comment type="catalytic activity">
    <reaction evidence="9 16">
        <text>D-sedoheptulose 7-phosphate + D-glyceraldehyde 3-phosphate = aldehydo-D-ribose 5-phosphate + D-xylulose 5-phosphate</text>
        <dbReference type="Rhea" id="RHEA:10508"/>
        <dbReference type="ChEBI" id="CHEBI:57483"/>
        <dbReference type="ChEBI" id="CHEBI:57737"/>
        <dbReference type="ChEBI" id="CHEBI:58273"/>
        <dbReference type="ChEBI" id="CHEBI:59776"/>
        <dbReference type="EC" id="2.2.1.1"/>
    </reaction>
</comment>
<evidence type="ECO:0000259" key="17">
    <source>
        <dbReference type="SMART" id="SM00861"/>
    </source>
</evidence>
<dbReference type="InterPro" id="IPR020826">
    <property type="entry name" value="Transketolase_BS"/>
</dbReference>
<feature type="binding site" evidence="13">
    <location>
        <position position="210"/>
    </location>
    <ligand>
        <name>thiamine diphosphate</name>
        <dbReference type="ChEBI" id="CHEBI:58937"/>
    </ligand>
</feature>
<feature type="site" description="Important for catalytic activity" evidence="15">
    <location>
        <position position="48"/>
    </location>
</feature>
<evidence type="ECO:0000256" key="4">
    <source>
        <dbReference type="ARBA" id="ARBA00016662"/>
    </source>
</evidence>
<dbReference type="GO" id="GO:0000287">
    <property type="term" value="F:magnesium ion binding"/>
    <property type="evidence" value="ECO:0007669"/>
    <property type="project" value="UniProtKB-ARBA"/>
</dbReference>
<evidence type="ECO:0000313" key="18">
    <source>
        <dbReference type="EMBL" id="KZB80743.1"/>
    </source>
</evidence>
<comment type="cofactor">
    <cofactor evidence="14">
        <name>Mg(2+)</name>
        <dbReference type="ChEBI" id="CHEBI:18420"/>
    </cofactor>
    <text evidence="14">Binds 1 Mg(2+) ion per subunit. Can also utilize other divalent metal cations, such as Ca(2+), Mn(2+) and Co(2+).</text>
</comment>
<reference evidence="19 21" key="2">
    <citation type="submission" date="2016-11" db="EMBL/GenBank/DDBJ databases">
        <title>Genome sequencing of Amycolatopsis regifaucium.</title>
        <authorList>
            <person name="Mayilraj S."/>
            <person name="Kaur N."/>
        </authorList>
    </citation>
    <scope>NUCLEOTIDE SEQUENCE [LARGE SCALE GENOMIC DNA]</scope>
    <source>
        <strain evidence="19 21">GY080</strain>
    </source>
</reference>
<comment type="caution">
    <text evidence="18">The sequence shown here is derived from an EMBL/GenBank/DDBJ whole genome shotgun (WGS) entry which is preliminary data.</text>
</comment>
<dbReference type="InterPro" id="IPR029061">
    <property type="entry name" value="THDP-binding"/>
</dbReference>
<comment type="cofactor">
    <cofactor evidence="16">
        <name>Mg(2+)</name>
        <dbReference type="ChEBI" id="CHEBI:18420"/>
    </cofactor>
    <cofactor evidence="16">
        <name>Ca(2+)</name>
        <dbReference type="ChEBI" id="CHEBI:29108"/>
    </cofactor>
    <cofactor evidence="16">
        <name>Mn(2+)</name>
        <dbReference type="ChEBI" id="CHEBI:29035"/>
    </cofactor>
    <cofactor evidence="16">
        <name>Co(2+)</name>
        <dbReference type="ChEBI" id="CHEBI:48828"/>
    </cofactor>
    <text evidence="16">Binds 1 Mg(2+) ion per subunit. Can also utilize other divalent metal cations, such as Ca(2+), Mn(2+) and Co(2+).</text>
</comment>
<reference evidence="18 20" key="1">
    <citation type="submission" date="2015-12" db="EMBL/GenBank/DDBJ databases">
        <title>Amycolatopsis regifaucium genome sequencing and assembly.</title>
        <authorList>
            <person name="Mayilraj S."/>
        </authorList>
    </citation>
    <scope>NUCLEOTIDE SEQUENCE [LARGE SCALE GENOMIC DNA]</scope>
    <source>
        <strain evidence="18 20">GY080</strain>
    </source>
</reference>
<dbReference type="EC" id="2.2.1.1" evidence="3 10"/>
<evidence type="ECO:0000313" key="21">
    <source>
        <dbReference type="Proteomes" id="UP000186883"/>
    </source>
</evidence>
<sequence length="700" mass="75451">MSETASTSEKNPLLERNVPADWTDLDTRAVDTVRVLAADAVENCGSGHPGTAMSLAPLAYTLFQRTLRHDPADPEWPARDRFILSAGHSSLTLYIQLYLAGFGLELEDLKQLRTWDSKTPGHPEYRHTKGVETTTGPLGQGLANAVGMAMAARRERGLLDPDAPHGESIFDHYVYVIASDGDIEEGVTAEASSIAGRQELGNLIVFWDDNEISIEDDTKIALSEDVVKRYEAYGWHTQVVEGGENVVAIEEAIKAAKAETGRPSFIALKTVIGYPAPKKMGTGKAHGAALGAEEVAAVKEILGFDPERTFQVDDDVIAHTRQAVDRGKTARAEWQEKFEAWGAANPERKKLADRMSTRTLPEGFADNLPTWEPDAKGIATRKASGEVLNALAEPLPELWGGSADLAESNNTTMKGADSFGPEKASTEMWKTSPYGRTLHFGIREHAMGSILNGIALHGGTRPYGATFLIFSDYMRPPVRLAALMKAPVTYVWTHDSIGLGEDGPTHQPIEQLSALRAIPGLNVVRPADANETAYAWKAVLEDVHHPSGLALTRQNVPVLEGTSAEGVKRGGYVLAEASNGSPEVVLIATGSEVQLAVEARKTLEADGIPASVVSMPCVEWFDAQDQSYKDSVLPPSVKARVSVEAGIAQSWHRFTGDAGENVSIEHFGASADAATLFREFGFTAEAVVDAARRSIANTKN</sequence>
<evidence type="ECO:0000256" key="11">
    <source>
        <dbReference type="PIRSR" id="PIRSR605478-1"/>
    </source>
</evidence>
<protein>
    <recommendedName>
        <fullName evidence="4 10">Transketolase</fullName>
        <ecNumber evidence="3 10">2.2.1.1</ecNumber>
    </recommendedName>
</protein>
<dbReference type="EMBL" id="LQCI01000045">
    <property type="protein sequence ID" value="KZB80743.1"/>
    <property type="molecule type" value="Genomic_DNA"/>
</dbReference>
<dbReference type="InterPro" id="IPR009014">
    <property type="entry name" value="Transketo_C/PFOR_II"/>
</dbReference>
<dbReference type="NCBIfam" id="TIGR00232">
    <property type="entry name" value="tktlase_bact"/>
    <property type="match status" value="1"/>
</dbReference>
<feature type="binding site" evidence="13">
    <location>
        <position position="181"/>
    </location>
    <ligand>
        <name>thiamine diphosphate</name>
        <dbReference type="ChEBI" id="CHEBI:58937"/>
    </ligand>
</feature>
<evidence type="ECO:0000256" key="14">
    <source>
        <dbReference type="PIRSR" id="PIRSR605478-4"/>
    </source>
</evidence>
<dbReference type="InterPro" id="IPR049557">
    <property type="entry name" value="Transketolase_CS"/>
</dbReference>
<evidence type="ECO:0000256" key="15">
    <source>
        <dbReference type="PIRSR" id="PIRSR605478-5"/>
    </source>
</evidence>
<dbReference type="PROSITE" id="PS00801">
    <property type="entry name" value="TRANSKETOLASE_1"/>
    <property type="match status" value="1"/>
</dbReference>
<feature type="binding site" evidence="12">
    <location>
        <position position="381"/>
    </location>
    <ligand>
        <name>substrate</name>
    </ligand>
</feature>
<evidence type="ECO:0000256" key="10">
    <source>
        <dbReference type="NCBIfam" id="TIGR00232"/>
    </source>
</evidence>
<keyword evidence="16" id="KW-0106">Calcium</keyword>
<dbReference type="EMBL" id="LOBU02000013">
    <property type="protein sequence ID" value="OKA07721.1"/>
    <property type="molecule type" value="Genomic_DNA"/>
</dbReference>
<dbReference type="PANTHER" id="PTHR43522:SF2">
    <property type="entry name" value="TRANSKETOLASE 1-RELATED"/>
    <property type="match status" value="1"/>
</dbReference>
<feature type="site" description="Important for catalytic activity" evidence="15">
    <location>
        <position position="286"/>
    </location>
</feature>
<feature type="binding site" evidence="12">
    <location>
        <position position="494"/>
    </location>
    <ligand>
        <name>substrate</name>
    </ligand>
</feature>
<keyword evidence="7 14" id="KW-0460">Magnesium</keyword>
<keyword evidence="5 16" id="KW-0808">Transferase</keyword>
<feature type="binding site" evidence="14">
    <location>
        <position position="210"/>
    </location>
    <ligand>
        <name>Mg(2+)</name>
        <dbReference type="ChEBI" id="CHEBI:18420"/>
    </ligand>
</feature>
<dbReference type="FunFam" id="3.40.50.970:FF:000004">
    <property type="entry name" value="Transketolase"/>
    <property type="match status" value="1"/>
</dbReference>
<keyword evidence="6 14" id="KW-0479">Metal-binding</keyword>
<gene>
    <name evidence="19" type="ORF">ATP06_0218110</name>
    <name evidence="18" type="ORF">AVL48_12335</name>
</gene>
<dbReference type="GO" id="GO:0005829">
    <property type="term" value="C:cytosol"/>
    <property type="evidence" value="ECO:0007669"/>
    <property type="project" value="TreeGrafter"/>
</dbReference>
<dbReference type="InterPro" id="IPR005474">
    <property type="entry name" value="Transketolase_N"/>
</dbReference>
<feature type="domain" description="Transketolase-like pyrimidine-binding" evidence="17">
    <location>
        <begin position="378"/>
        <end position="558"/>
    </location>
</feature>
<comment type="subunit">
    <text evidence="2 16">Homodimer.</text>
</comment>
<comment type="function">
    <text evidence="16">Catalyzes the transfer of a two-carbon ketol group from a ketose donor to an aldose acceptor, via a covalent intermediate with the cofactor thiamine pyrophosphate.</text>
</comment>
<dbReference type="CDD" id="cd02012">
    <property type="entry name" value="TPP_TK"/>
    <property type="match status" value="1"/>
</dbReference>
<dbReference type="Pfam" id="PF22613">
    <property type="entry name" value="Transketolase_C_1"/>
    <property type="match status" value="1"/>
</dbReference>
<feature type="binding site" evidence="13">
    <location>
        <position position="470"/>
    </location>
    <ligand>
        <name>thiamine diphosphate</name>
        <dbReference type="ChEBI" id="CHEBI:58937"/>
    </ligand>
</feature>
<feature type="binding site" evidence="12">
    <location>
        <position position="286"/>
    </location>
    <ligand>
        <name>substrate</name>
    </ligand>
</feature>
<evidence type="ECO:0000256" key="12">
    <source>
        <dbReference type="PIRSR" id="PIRSR605478-2"/>
    </source>
</evidence>
<dbReference type="Pfam" id="PF00456">
    <property type="entry name" value="Transketolase_N"/>
    <property type="match status" value="1"/>
</dbReference>
<proteinExistence type="inferred from homology"/>
<dbReference type="SUPFAM" id="SSF52518">
    <property type="entry name" value="Thiamin diphosphate-binding fold (THDP-binding)"/>
    <property type="match status" value="2"/>
</dbReference>
<dbReference type="PANTHER" id="PTHR43522">
    <property type="entry name" value="TRANSKETOLASE"/>
    <property type="match status" value="1"/>
</dbReference>
<dbReference type="SMART" id="SM00861">
    <property type="entry name" value="Transket_pyr"/>
    <property type="match status" value="1"/>
</dbReference>
<comment type="cofactor">
    <cofactor evidence="13">
        <name>thiamine diphosphate</name>
        <dbReference type="ChEBI" id="CHEBI:58937"/>
    </cofactor>
    <text evidence="13">Binds 1 thiamine pyrophosphate per subunit. During the reaction, the substrate forms a covalent intermediate with the cofactor.</text>
</comment>
<accession>A0A154M8J8</accession>
<dbReference type="FunFam" id="3.40.50.920:FF:000003">
    <property type="entry name" value="Transketolase"/>
    <property type="match status" value="1"/>
</dbReference>
<feature type="binding site" evidence="12">
    <location>
        <position position="48"/>
    </location>
    <ligand>
        <name>substrate</name>
    </ligand>
</feature>
<dbReference type="InterPro" id="IPR055152">
    <property type="entry name" value="Transketolase-like_C_2"/>
</dbReference>
<keyword evidence="21" id="KW-1185">Reference proteome</keyword>
<feature type="binding site" evidence="12">
    <location>
        <position position="553"/>
    </location>
    <ligand>
        <name>substrate</name>
    </ligand>
</feature>
<evidence type="ECO:0000256" key="8">
    <source>
        <dbReference type="ARBA" id="ARBA00023052"/>
    </source>
</evidence>
<evidence type="ECO:0000256" key="5">
    <source>
        <dbReference type="ARBA" id="ARBA00022679"/>
    </source>
</evidence>
<evidence type="ECO:0000256" key="1">
    <source>
        <dbReference type="ARBA" id="ARBA00007131"/>
    </source>
</evidence>
<dbReference type="OrthoDB" id="8732661at2"/>
<feature type="binding site" evidence="12">
    <location>
        <position position="408"/>
    </location>
    <ligand>
        <name>substrate</name>
    </ligand>
</feature>
<dbReference type="Proteomes" id="UP000186883">
    <property type="component" value="Unassembled WGS sequence"/>
</dbReference>
<dbReference type="SUPFAM" id="SSF52922">
    <property type="entry name" value="TK C-terminal domain-like"/>
    <property type="match status" value="1"/>
</dbReference>
<evidence type="ECO:0000313" key="20">
    <source>
        <dbReference type="Proteomes" id="UP000076321"/>
    </source>
</evidence>
<feature type="binding site" evidence="12">
    <location>
        <position position="502"/>
    </location>
    <ligand>
        <name>substrate</name>
    </ligand>
</feature>
<dbReference type="InterPro" id="IPR005475">
    <property type="entry name" value="Transketolase-like_Pyr-bd"/>
</dbReference>
<dbReference type="PROSITE" id="PS00802">
    <property type="entry name" value="TRANSKETOLASE_2"/>
    <property type="match status" value="1"/>
</dbReference>
<dbReference type="CDD" id="cd07033">
    <property type="entry name" value="TPP_PYR_DXS_TK_like"/>
    <property type="match status" value="1"/>
</dbReference>
<dbReference type="Gene3D" id="3.40.50.920">
    <property type="match status" value="1"/>
</dbReference>
<comment type="similarity">
    <text evidence="1 16">Belongs to the transketolase family.</text>
</comment>
<dbReference type="InterPro" id="IPR033247">
    <property type="entry name" value="Transketolase_fam"/>
</dbReference>
<feature type="binding site" evidence="13">
    <location>
        <position position="88"/>
    </location>
    <ligand>
        <name>thiamine diphosphate</name>
        <dbReference type="ChEBI" id="CHEBI:58937"/>
    </ligand>
</feature>
<feature type="binding site" evidence="14">
    <location>
        <position position="180"/>
    </location>
    <ligand>
        <name>Mg(2+)</name>
        <dbReference type="ChEBI" id="CHEBI:18420"/>
    </ligand>
</feature>
<feature type="binding site" evidence="12">
    <location>
        <position position="506"/>
    </location>
    <ligand>
        <name>substrate</name>
    </ligand>
</feature>
<evidence type="ECO:0000313" key="19">
    <source>
        <dbReference type="EMBL" id="OKA07721.1"/>
    </source>
</evidence>
<feature type="binding site" evidence="14">
    <location>
        <position position="212"/>
    </location>
    <ligand>
        <name>Mg(2+)</name>
        <dbReference type="ChEBI" id="CHEBI:18420"/>
    </ligand>
</feature>
<dbReference type="AlphaFoldDB" id="A0A154M8J8"/>
<dbReference type="Gene3D" id="3.40.50.970">
    <property type="match status" value="2"/>
</dbReference>
<dbReference type="Pfam" id="PF02779">
    <property type="entry name" value="Transket_pyr"/>
    <property type="match status" value="1"/>
</dbReference>
<feature type="binding site" evidence="13">
    <location>
        <position position="286"/>
    </location>
    <ligand>
        <name>thiamine diphosphate</name>
        <dbReference type="ChEBI" id="CHEBI:58937"/>
    </ligand>
</feature>
<evidence type="ECO:0000256" key="16">
    <source>
        <dbReference type="RuleBase" id="RU004996"/>
    </source>
</evidence>
<evidence type="ECO:0000256" key="7">
    <source>
        <dbReference type="ARBA" id="ARBA00022842"/>
    </source>
</evidence>
<keyword evidence="8 13" id="KW-0786">Thiamine pyrophosphate</keyword>
<dbReference type="GO" id="GO:0006098">
    <property type="term" value="P:pentose-phosphate shunt"/>
    <property type="evidence" value="ECO:0007669"/>
    <property type="project" value="TreeGrafter"/>
</dbReference>
<evidence type="ECO:0000256" key="6">
    <source>
        <dbReference type="ARBA" id="ARBA00022723"/>
    </source>
</evidence>
<dbReference type="Proteomes" id="UP000076321">
    <property type="component" value="Unassembled WGS sequence"/>
</dbReference>
<dbReference type="GO" id="GO:0004802">
    <property type="term" value="F:transketolase activity"/>
    <property type="evidence" value="ECO:0007669"/>
    <property type="project" value="UniProtKB-UniRule"/>
</dbReference>
<organism evidence="18 20">
    <name type="scientific">Amycolatopsis regifaucium</name>
    <dbReference type="NCBI Taxonomy" id="546365"/>
    <lineage>
        <taxon>Bacteria</taxon>
        <taxon>Bacillati</taxon>
        <taxon>Actinomycetota</taxon>
        <taxon>Actinomycetes</taxon>
        <taxon>Pseudonocardiales</taxon>
        <taxon>Pseudonocardiaceae</taxon>
        <taxon>Amycolatopsis</taxon>
    </lineage>
</organism>
<dbReference type="RefSeq" id="WP_061980696.1">
    <property type="nucleotide sequence ID" value="NZ_FOPQ01000002.1"/>
</dbReference>
<dbReference type="InterPro" id="IPR005478">
    <property type="entry name" value="Transketolase_bac-like"/>
</dbReference>
<dbReference type="FunFam" id="3.40.50.970:FF:000003">
    <property type="entry name" value="Transketolase"/>
    <property type="match status" value="1"/>
</dbReference>
<evidence type="ECO:0000256" key="2">
    <source>
        <dbReference type="ARBA" id="ARBA00011738"/>
    </source>
</evidence>